<protein>
    <submittedName>
        <fullName evidence="4">2-nitropropane dioxygenase</fullName>
    </submittedName>
</protein>
<evidence type="ECO:0000256" key="3">
    <source>
        <dbReference type="ARBA" id="ARBA00023002"/>
    </source>
</evidence>
<keyword evidence="5" id="KW-1185">Reference proteome</keyword>
<evidence type="ECO:0000313" key="4">
    <source>
        <dbReference type="EMBL" id="BBU69936.1"/>
    </source>
</evidence>
<evidence type="ECO:0000256" key="1">
    <source>
        <dbReference type="ARBA" id="ARBA00022630"/>
    </source>
</evidence>
<keyword evidence="1" id="KW-0285">Flavoprotein</keyword>
<dbReference type="Gene3D" id="3.20.20.70">
    <property type="entry name" value="Aldolase class I"/>
    <property type="match status" value="1"/>
</dbReference>
<keyword evidence="2" id="KW-0288">FMN</keyword>
<gene>
    <name evidence="4" type="ORF">ICHIAU1_22190</name>
</gene>
<dbReference type="InterPro" id="IPR004136">
    <property type="entry name" value="NMO"/>
</dbReference>
<dbReference type="PANTHER" id="PTHR32332:SF18">
    <property type="entry name" value="2-NITROPROPANE DIOXYGENASE"/>
    <property type="match status" value="1"/>
</dbReference>
<dbReference type="EMBL" id="AP022345">
    <property type="protein sequence ID" value="BBU69936.1"/>
    <property type="molecule type" value="Genomic_DNA"/>
</dbReference>
<reference evidence="5" key="1">
    <citation type="submission" date="2020-01" db="EMBL/GenBank/DDBJ databases">
        <title>Phosphoaccumulans saitamaens gen. nov., sp. nov., a polyphosphate accumulating bacterium isolated from surface river water.</title>
        <authorList>
            <person name="Watanabe K."/>
            <person name="Suda W."/>
        </authorList>
    </citation>
    <scope>NUCLEOTIDE SEQUENCE [LARGE SCALE GENOMIC DNA]</scope>
    <source>
        <strain evidence="5">ICHIAU1</strain>
    </source>
</reference>
<dbReference type="Proteomes" id="UP000463961">
    <property type="component" value="Chromosome"/>
</dbReference>
<dbReference type="OrthoDB" id="9778912at2"/>
<keyword evidence="3" id="KW-0560">Oxidoreductase</keyword>
<dbReference type="RefSeq" id="WP_162049403.1">
    <property type="nucleotide sequence ID" value="NZ_AP019011.1"/>
</dbReference>
<keyword evidence="4" id="KW-0223">Dioxygenase</keyword>
<evidence type="ECO:0000256" key="2">
    <source>
        <dbReference type="ARBA" id="ARBA00022643"/>
    </source>
</evidence>
<dbReference type="PANTHER" id="PTHR32332">
    <property type="entry name" value="2-NITROPROPANE DIOXYGENASE"/>
    <property type="match status" value="1"/>
</dbReference>
<dbReference type="CDD" id="cd04730">
    <property type="entry name" value="NPD_like"/>
    <property type="match status" value="1"/>
</dbReference>
<proteinExistence type="predicted"/>
<dbReference type="InterPro" id="IPR013785">
    <property type="entry name" value="Aldolase_TIM"/>
</dbReference>
<dbReference type="GO" id="GO:0018580">
    <property type="term" value="F:nitronate monooxygenase activity"/>
    <property type="evidence" value="ECO:0007669"/>
    <property type="project" value="InterPro"/>
</dbReference>
<dbReference type="AlphaFoldDB" id="A0A679IDP4"/>
<dbReference type="SUPFAM" id="SSF51412">
    <property type="entry name" value="Inosine monophosphate dehydrogenase (IMPDH)"/>
    <property type="match status" value="1"/>
</dbReference>
<dbReference type="GO" id="GO:0051213">
    <property type="term" value="F:dioxygenase activity"/>
    <property type="evidence" value="ECO:0007669"/>
    <property type="project" value="UniProtKB-KW"/>
</dbReference>
<name>A0A679IDP4_9RHOO</name>
<accession>A0A679IDP4</accession>
<dbReference type="Pfam" id="PF03060">
    <property type="entry name" value="NMO"/>
    <property type="match status" value="1"/>
</dbReference>
<evidence type="ECO:0000313" key="5">
    <source>
        <dbReference type="Proteomes" id="UP000463961"/>
    </source>
</evidence>
<sequence length="412" mass="43935">MVYAKATLHDQHSHILPALQPLLEQGALTPLKIGGRTLLPIVQGGMGVGVSAHSLAGTVASCGGIGTIASVDLRHLHTDLAEQTRRVRGEEGKALIEAANQEALRREIRVAKELAQGRGMIAVNVMKALSAYQDYVTTALQEGVDALVVGAGLPLDLPDLAADYPNVALIPILSDARGVKIIMKKWARANRLPGAIVIEHPGYAGGHLGAASVGDLHDARFDFETVIPETRAVLREFGVDDIVPIIAAGGIRSYDDIRRMQSLGAAAAQLGTAFAVTAEGDASPAFKEILAGAREEDMVEFVSVAGLPARAVKTPWLTHYMEKVEKLQARAKEKAQCIKYFDCLAHCGLRDGNGKVGQFCIDHQLTLAYKGEGNKGLFFRGVGDLPFGNQIRSVKDLMSTLLMANVTLSPQT</sequence>
<organism evidence="4 5">
    <name type="scientific">Fluviibacter phosphoraccumulans</name>
    <dbReference type="NCBI Taxonomy" id="1751046"/>
    <lineage>
        <taxon>Bacteria</taxon>
        <taxon>Pseudomonadati</taxon>
        <taxon>Pseudomonadota</taxon>
        <taxon>Betaproteobacteria</taxon>
        <taxon>Rhodocyclales</taxon>
        <taxon>Fluviibacteraceae</taxon>
        <taxon>Fluviibacter</taxon>
    </lineage>
</organism>